<reference evidence="2 3" key="1">
    <citation type="submission" date="2019-05" db="EMBL/GenBank/DDBJ databases">
        <authorList>
            <consortium name="Science for Life Laboratories"/>
        </authorList>
    </citation>
    <scope>NUCLEOTIDE SEQUENCE [LARGE SCALE GENOMIC DNA]</scope>
    <source>
        <strain evidence="2">Soil9</strain>
    </source>
</reference>
<dbReference type="AlphaFoldDB" id="A0A6P2DEL8"/>
<accession>A0A6P2DEL8</accession>
<dbReference type="EMBL" id="LR593886">
    <property type="protein sequence ID" value="VTS00062.1"/>
    <property type="molecule type" value="Genomic_DNA"/>
</dbReference>
<gene>
    <name evidence="2" type="ORF">SOIL9_83100</name>
</gene>
<dbReference type="RefSeq" id="WP_162672059.1">
    <property type="nucleotide sequence ID" value="NZ_LR593886.1"/>
</dbReference>
<dbReference type="Proteomes" id="UP000464178">
    <property type="component" value="Chromosome"/>
</dbReference>
<protein>
    <submittedName>
        <fullName evidence="2">Uncharacterized protein</fullName>
    </submittedName>
</protein>
<keyword evidence="1" id="KW-0472">Membrane</keyword>
<keyword evidence="3" id="KW-1185">Reference proteome</keyword>
<sequence>MWALIRTVLATAGLLVSLAGFVIFAGAAVGVWRVKSEVNKRTDALAGRADTATAAAEHAVGFVLEVIGQAEEDLKHARTSAANMPPEPVHPIMRIGAKRASQELVGSVDRANAAVVIASDAVVVAKTALEMFDKDEEIQSWFGVRPEQLTQTRTDLSTATNELKRAQTILGIPIAPGTTPTAEQLNTIELALTQAHGFTDQIATVVATTRTRVADTKRSVDLWAWRAALGTTLIGTLAAVGQFFMARFCWRVLRRKPA</sequence>
<evidence type="ECO:0000313" key="2">
    <source>
        <dbReference type="EMBL" id="VTS00062.1"/>
    </source>
</evidence>
<keyword evidence="1" id="KW-1133">Transmembrane helix</keyword>
<evidence type="ECO:0000256" key="1">
    <source>
        <dbReference type="SAM" id="Phobius"/>
    </source>
</evidence>
<evidence type="ECO:0000313" key="3">
    <source>
        <dbReference type="Proteomes" id="UP000464178"/>
    </source>
</evidence>
<proteinExistence type="predicted"/>
<name>A0A6P2DEL8_9BACT</name>
<dbReference type="KEGG" id="gms:SOIL9_83100"/>
<keyword evidence="1" id="KW-0812">Transmembrane</keyword>
<feature type="transmembrane region" description="Helical" evidence="1">
    <location>
        <begin position="223"/>
        <end position="246"/>
    </location>
</feature>
<organism evidence="2 3">
    <name type="scientific">Gemmata massiliana</name>
    <dbReference type="NCBI Taxonomy" id="1210884"/>
    <lineage>
        <taxon>Bacteria</taxon>
        <taxon>Pseudomonadati</taxon>
        <taxon>Planctomycetota</taxon>
        <taxon>Planctomycetia</taxon>
        <taxon>Gemmatales</taxon>
        <taxon>Gemmataceae</taxon>
        <taxon>Gemmata</taxon>
    </lineage>
</organism>